<dbReference type="InterPro" id="IPR013783">
    <property type="entry name" value="Ig-like_fold"/>
</dbReference>
<dbReference type="PROSITE" id="PS51257">
    <property type="entry name" value="PROKAR_LIPOPROTEIN"/>
    <property type="match status" value="1"/>
</dbReference>
<dbReference type="InterPro" id="IPR018247">
    <property type="entry name" value="EF_Hand_1_Ca_BS"/>
</dbReference>
<evidence type="ECO:0000313" key="5">
    <source>
        <dbReference type="Proteomes" id="UP001382455"/>
    </source>
</evidence>
<dbReference type="InterPro" id="IPR028974">
    <property type="entry name" value="TSP_type-3_rpt"/>
</dbReference>
<proteinExistence type="predicted"/>
<feature type="chain" id="PRO_5045648664" evidence="2">
    <location>
        <begin position="21"/>
        <end position="1376"/>
    </location>
</feature>
<dbReference type="SUPFAM" id="SSF81296">
    <property type="entry name" value="E set domains"/>
    <property type="match status" value="2"/>
</dbReference>
<dbReference type="Proteomes" id="UP001382455">
    <property type="component" value="Unassembled WGS sequence"/>
</dbReference>
<evidence type="ECO:0000256" key="1">
    <source>
        <dbReference type="SAM" id="MobiDB-lite"/>
    </source>
</evidence>
<feature type="signal peptide" evidence="2">
    <location>
        <begin position="1"/>
        <end position="20"/>
    </location>
</feature>
<dbReference type="Gene3D" id="4.10.1080.10">
    <property type="entry name" value="TSP type-3 repeat"/>
    <property type="match status" value="1"/>
</dbReference>
<protein>
    <submittedName>
        <fullName evidence="4">IPT/TIG domain-containing protein</fullName>
    </submittedName>
</protein>
<evidence type="ECO:0000313" key="4">
    <source>
        <dbReference type="EMBL" id="MEI4549422.1"/>
    </source>
</evidence>
<dbReference type="Pfam" id="PF01833">
    <property type="entry name" value="TIG"/>
    <property type="match status" value="1"/>
</dbReference>
<accession>A0ABU8ER21</accession>
<dbReference type="EMBL" id="JBAWKS010000001">
    <property type="protein sequence ID" value="MEI4549422.1"/>
    <property type="molecule type" value="Genomic_DNA"/>
</dbReference>
<feature type="region of interest" description="Disordered" evidence="1">
    <location>
        <begin position="26"/>
        <end position="79"/>
    </location>
</feature>
<keyword evidence="2" id="KW-0732">Signal</keyword>
<keyword evidence="5" id="KW-1185">Reference proteome</keyword>
<dbReference type="InterPro" id="IPR014756">
    <property type="entry name" value="Ig_E-set"/>
</dbReference>
<reference evidence="4 5" key="1">
    <citation type="submission" date="2023-12" db="EMBL/GenBank/DDBJ databases">
        <title>Friends and Foes: Symbiotic and Algicidal bacterial influence on Karenia brevis blooms.</title>
        <authorList>
            <person name="Fei C."/>
            <person name="Mohamed A.R."/>
            <person name="Booker A."/>
            <person name="Arshad M."/>
            <person name="Klass S."/>
            <person name="Ahn S."/>
            <person name="Gilbert P.M."/>
            <person name="Heil C.A."/>
            <person name="Martinez J.M."/>
            <person name="Amin S.A."/>
        </authorList>
    </citation>
    <scope>NUCLEOTIDE SEQUENCE [LARGE SCALE GENOMIC DNA]</scope>
    <source>
        <strain evidence="4 5">CE15</strain>
    </source>
</reference>
<sequence length="1376" mass="152290">MKTKTLIAMFLSGVLALSLAGCNDPIEKEPDIVEPGNGNGDDGNDDGGNDGGGNNDQIDPSTGTWENKDEDGDGVLDENDDFPFDKSKAVFPEHIEEEFNNNVGEANYIGPVPFRVEGVINQHIDIDDFKFDVTQEIIDNDDLITFIVLKQADRFSPTVGVLTNEGKAVQHVKLKIDTVNPLGVAINIRPKEAGQLNFSILDANGIHDELFEYEVIAFIDSDRDGVPDEMEQALGLNHLVQDTDGDGVVDGNEYYAFSSRNVFSHDSDNDSVPNWLDEDSDNDGIKDTFEKTTDLDADKLPAFIDKDSDNDGASDKATFEADEKLLDSDGDSLINVVDIDDDNDGVLDIFDKAPLTPIDYSSQQTNAVLTQVTLSLSESESMANTARPFWPITLHGQNLDLTNATVVVLKGDKRIPIVNKRINNNDPDKLTIVVPNYESVELGGEPLTVFVATDEYKTNSVEVHLLHPETPLIYSISEKRATPGTSVVIDGENLTSLSDIVLGEFKTAVTWQSDNSISFVVPQNTQSNYLHVENSYGKSNKVFFAIDESKSLQTSVNIPSVYQGLTGPFKVLPTKQEIASLQDLPEQLVVDIDETKLSIWHNEQEILSTILFKGQTSVELSLESFIKENILTPLFLNKDDAFKTNALNTLVELAEYQEIISYYEQGLASDYEVFLADEEYALEMKLVQIRDILIAEMAKKQSQQVRVGKNEGLFARGQSVSSDPQRPIIHPEDRQDGIKVEPTRKGVTSLFDYDGYTEVQNSTPMYLSAAVYELDQDLNPKGTPATGIDAGDKQGKKPKVYSHITSMIDRDMLSPSEYRVFAISLWSADTHLKVCQFKNCLIEVLTPGFSGDPLSDQSKIEVSRKLFIRNLIDRVIIPSFQYVTEIVSKKEKLEDPIDPEGYVVDPADSRTKHITDVIMATPGFLDSIDDAFSDGKLTVEDQKDILKEMEKILDNEKKGLLMLKPGPIVSAIFNEYGFDIGGYLQALAVEEVKKLAQSFIPYIGKILVIYDKLKTISDGVNLAEAWYDLFALKTRYEFRVNWGLKLLKMSPEYITNDASWQPITLTGIGLCPRSDFWGDPVYPDIAYKDLTTGKEEVIPIENRGEIRNSYTVNESCTEAVVYLSTEIAQQLVDDSKVTVELRVDDLVANSQTQNASPNYLQLGNGLTISEVNPNPMYINTEVEIIGYGFAPEASNNIVQFRNAANELVTAEVVYASETSLTVLVPDSAVSGLLSVTVNGETVDTNVTIKEAQIMLTFGDNGNKKDDSFQLFIGDTLVDQTTEGQNKLTKTISLTPGDYSIKLSGITIPDNRATYYVCFSSNVEVLTGSTSRKVDIPDGYQFNQIINIRVNNSAVSQPVGCKFKDESLTLNKFNLID</sequence>
<gene>
    <name evidence="4" type="ORF">WAE96_06865</name>
</gene>
<dbReference type="Gene3D" id="2.60.40.10">
    <property type="entry name" value="Immunoglobulins"/>
    <property type="match status" value="2"/>
</dbReference>
<dbReference type="SUPFAM" id="SSF103647">
    <property type="entry name" value="TSP type-3 repeat"/>
    <property type="match status" value="1"/>
</dbReference>
<name>A0ABU8ER21_9GAMM</name>
<comment type="caution">
    <text evidence="4">The sequence shown here is derived from an EMBL/GenBank/DDBJ whole genome shotgun (WGS) entry which is preliminary data.</text>
</comment>
<feature type="domain" description="IPT/TIG" evidence="3">
    <location>
        <begin position="471"/>
        <end position="529"/>
    </location>
</feature>
<evidence type="ECO:0000259" key="3">
    <source>
        <dbReference type="Pfam" id="PF01833"/>
    </source>
</evidence>
<dbReference type="InterPro" id="IPR002909">
    <property type="entry name" value="IPT_dom"/>
</dbReference>
<feature type="compositionally biased region" description="Acidic residues" evidence="1">
    <location>
        <begin position="68"/>
        <end position="79"/>
    </location>
</feature>
<dbReference type="RefSeq" id="WP_336434974.1">
    <property type="nucleotide sequence ID" value="NZ_JBAWKS010000001.1"/>
</dbReference>
<evidence type="ECO:0000256" key="2">
    <source>
        <dbReference type="SAM" id="SignalP"/>
    </source>
</evidence>
<organism evidence="4 5">
    <name type="scientific">Pseudoalteromonas spongiae</name>
    <dbReference type="NCBI Taxonomy" id="298657"/>
    <lineage>
        <taxon>Bacteria</taxon>
        <taxon>Pseudomonadati</taxon>
        <taxon>Pseudomonadota</taxon>
        <taxon>Gammaproteobacteria</taxon>
        <taxon>Alteromonadales</taxon>
        <taxon>Pseudoalteromonadaceae</taxon>
        <taxon>Pseudoalteromonas</taxon>
    </lineage>
</organism>
<dbReference type="PROSITE" id="PS00018">
    <property type="entry name" value="EF_HAND_1"/>
    <property type="match status" value="1"/>
</dbReference>